<feature type="transmembrane region" description="Helical" evidence="8">
    <location>
        <begin position="6"/>
        <end position="28"/>
    </location>
</feature>
<dbReference type="InterPro" id="IPR029024">
    <property type="entry name" value="TerB-like"/>
</dbReference>
<keyword evidence="2 7" id="KW-0997">Cell inner membrane</keyword>
<comment type="subunit">
    <text evidence="7">Homodimer.</text>
</comment>
<dbReference type="CDD" id="cd06257">
    <property type="entry name" value="DnaJ"/>
    <property type="match status" value="1"/>
</dbReference>
<sequence length="277" mass="30564">MQLYGKVIGAFLGILLGGPFGFFLGLFLGHQFDKAKQRASLGGFGGGFGAQGAEAQRVFFHGTFAVMGHVAKAKGQVTQEEIRLASLIMDRMQLHGAARQSAQDAFREGKGSDFPLQETLNGIRALSQGRRDLLSFFLEVQVQAAFADGELHPKERELLYIIAEGLGFSAQQLEQRLRMQEAAFRFSQGYQGDWHQHAGGAGAPPRQREVDDAYEVLGVDASASAQELKKAYRKLMNEHHPDKLMAKGLPPEMMELAKEKAQEIQKAYDVIKKARDI</sequence>
<reference evidence="10" key="1">
    <citation type="submission" date="2022-09" db="EMBL/GenBank/DDBJ databases">
        <authorList>
            <person name="Li Z.-J."/>
        </authorList>
    </citation>
    <scope>NUCLEOTIDE SEQUENCE</scope>
    <source>
        <strain evidence="10">TGB10</strain>
    </source>
</reference>
<comment type="subcellular location">
    <subcellularLocation>
        <location evidence="7">Cell inner membrane</location>
        <topology evidence="7">Single-pass type III membrane protein</topology>
    </subcellularLocation>
</comment>
<dbReference type="Gene3D" id="1.10.287.110">
    <property type="entry name" value="DnaJ domain"/>
    <property type="match status" value="1"/>
</dbReference>
<protein>
    <recommendedName>
        <fullName evidence="7">Co-chaperone protein DjlA</fullName>
    </recommendedName>
</protein>
<organism evidence="10 11">
    <name type="scientific">Salinivibrio proteolyticus</name>
    <dbReference type="NCBI Taxonomy" id="334715"/>
    <lineage>
        <taxon>Bacteria</taxon>
        <taxon>Pseudomonadati</taxon>
        <taxon>Pseudomonadota</taxon>
        <taxon>Gammaproteobacteria</taxon>
        <taxon>Vibrionales</taxon>
        <taxon>Vibrionaceae</taxon>
        <taxon>Salinivibrio</taxon>
    </lineage>
</organism>
<proteinExistence type="inferred from homology"/>
<keyword evidence="1 7" id="KW-1003">Cell membrane</keyword>
<keyword evidence="3 7" id="KW-0812">Transmembrane</keyword>
<evidence type="ECO:0000256" key="7">
    <source>
        <dbReference type="HAMAP-Rule" id="MF_01153"/>
    </source>
</evidence>
<dbReference type="Proteomes" id="UP001164676">
    <property type="component" value="Chromosome"/>
</dbReference>
<keyword evidence="6 7" id="KW-0143">Chaperone</keyword>
<dbReference type="SMART" id="SM00271">
    <property type="entry name" value="DnaJ"/>
    <property type="match status" value="1"/>
</dbReference>
<dbReference type="CDD" id="cd07316">
    <property type="entry name" value="terB_like_DjlA"/>
    <property type="match status" value="1"/>
</dbReference>
<dbReference type="InterPro" id="IPR001623">
    <property type="entry name" value="DnaJ_domain"/>
</dbReference>
<dbReference type="Gene3D" id="1.10.3680.10">
    <property type="entry name" value="TerB-like"/>
    <property type="match status" value="1"/>
</dbReference>
<evidence type="ECO:0000256" key="6">
    <source>
        <dbReference type="ARBA" id="ARBA00023186"/>
    </source>
</evidence>
<dbReference type="PROSITE" id="PS50076">
    <property type="entry name" value="DNAJ_2"/>
    <property type="match status" value="1"/>
</dbReference>
<dbReference type="Pfam" id="PF05099">
    <property type="entry name" value="TerB"/>
    <property type="match status" value="1"/>
</dbReference>
<dbReference type="SUPFAM" id="SSF46565">
    <property type="entry name" value="Chaperone J-domain"/>
    <property type="match status" value="1"/>
</dbReference>
<keyword evidence="4 7" id="KW-1133">Transmembrane helix</keyword>
<keyword evidence="5 7" id="KW-0472">Membrane</keyword>
<comment type="function">
    <text evidence="7">Regulatory DnaK co-chaperone. Direct interaction between DnaK and DjlA is needed for the induction of the wcaABCDE operon, involved in the synthesis of a colanic acid polysaccharide capsule, possibly through activation of the RcsB/RcsC phosphotransfer signaling pathway. The colanic acid capsule may help the bacterium survive conditions outside the host.</text>
</comment>
<dbReference type="PANTHER" id="PTHR24074">
    <property type="entry name" value="CO-CHAPERONE PROTEIN DJLA"/>
    <property type="match status" value="1"/>
</dbReference>
<feature type="domain" description="J" evidence="9">
    <location>
        <begin position="212"/>
        <end position="276"/>
    </location>
</feature>
<dbReference type="InterPro" id="IPR023749">
    <property type="entry name" value="DjlA"/>
</dbReference>
<evidence type="ECO:0000256" key="4">
    <source>
        <dbReference type="ARBA" id="ARBA00022989"/>
    </source>
</evidence>
<evidence type="ECO:0000256" key="3">
    <source>
        <dbReference type="ARBA" id="ARBA00022692"/>
    </source>
</evidence>
<gene>
    <name evidence="7 10" type="primary">djlA</name>
    <name evidence="10" type="ORF">N7E60_12365</name>
</gene>
<dbReference type="InterPro" id="IPR050817">
    <property type="entry name" value="DjlA_DnaK_co-chaperone"/>
</dbReference>
<dbReference type="EMBL" id="CP114584">
    <property type="protein sequence ID" value="WBA14472.1"/>
    <property type="molecule type" value="Genomic_DNA"/>
</dbReference>
<evidence type="ECO:0000256" key="1">
    <source>
        <dbReference type="ARBA" id="ARBA00022475"/>
    </source>
</evidence>
<evidence type="ECO:0000313" key="10">
    <source>
        <dbReference type="EMBL" id="WBA14472.1"/>
    </source>
</evidence>
<accession>A0ABY7LCY2</accession>
<evidence type="ECO:0000256" key="8">
    <source>
        <dbReference type="SAM" id="Phobius"/>
    </source>
</evidence>
<dbReference type="PRINTS" id="PR00625">
    <property type="entry name" value="JDOMAIN"/>
</dbReference>
<dbReference type="RefSeq" id="WP_077455819.1">
    <property type="nucleotide sequence ID" value="NZ_CP114584.1"/>
</dbReference>
<feature type="topological domain" description="Periplasmic" evidence="7">
    <location>
        <begin position="1"/>
        <end position="6"/>
    </location>
</feature>
<evidence type="ECO:0000313" key="11">
    <source>
        <dbReference type="Proteomes" id="UP001164676"/>
    </source>
</evidence>
<evidence type="ECO:0000256" key="5">
    <source>
        <dbReference type="ARBA" id="ARBA00023136"/>
    </source>
</evidence>
<dbReference type="InterPro" id="IPR007791">
    <property type="entry name" value="DjlA_N"/>
</dbReference>
<dbReference type="HAMAP" id="MF_01153">
    <property type="entry name" value="DjlA"/>
    <property type="match status" value="1"/>
</dbReference>
<evidence type="ECO:0000256" key="2">
    <source>
        <dbReference type="ARBA" id="ARBA00022519"/>
    </source>
</evidence>
<comment type="domain">
    <text evidence="7">The transmembrane domain is a dimerization domain.</text>
</comment>
<evidence type="ECO:0000259" key="9">
    <source>
        <dbReference type="PROSITE" id="PS50076"/>
    </source>
</evidence>
<dbReference type="Pfam" id="PF00226">
    <property type="entry name" value="DnaJ"/>
    <property type="match status" value="1"/>
</dbReference>
<dbReference type="InterPro" id="IPR036869">
    <property type="entry name" value="J_dom_sf"/>
</dbReference>
<keyword evidence="11" id="KW-1185">Reference proteome</keyword>
<dbReference type="NCBIfam" id="NF006948">
    <property type="entry name" value="PRK09430.1"/>
    <property type="match status" value="1"/>
</dbReference>
<feature type="topological domain" description="Cytoplasmic" evidence="7">
    <location>
        <begin position="31"/>
        <end position="277"/>
    </location>
</feature>
<name>A0ABY7LCY2_9GAMM</name>